<keyword evidence="1" id="KW-0472">Membrane</keyword>
<dbReference type="NCBIfam" id="TIGR02532">
    <property type="entry name" value="IV_pilin_GFxxxE"/>
    <property type="match status" value="1"/>
</dbReference>
<evidence type="ECO:0000313" key="2">
    <source>
        <dbReference type="EMBL" id="OGZ77711.1"/>
    </source>
</evidence>
<dbReference type="Pfam" id="PF07963">
    <property type="entry name" value="N_methyl"/>
    <property type="match status" value="1"/>
</dbReference>
<protein>
    <recommendedName>
        <fullName evidence="4">Prepilin-type N-terminal cleavage/methylation domain-containing protein</fullName>
    </recommendedName>
</protein>
<evidence type="ECO:0000256" key="1">
    <source>
        <dbReference type="SAM" id="Phobius"/>
    </source>
</evidence>
<keyword evidence="1" id="KW-1133">Transmembrane helix</keyword>
<feature type="transmembrane region" description="Helical" evidence="1">
    <location>
        <begin position="12"/>
        <end position="31"/>
    </location>
</feature>
<dbReference type="EMBL" id="MHPE01000001">
    <property type="protein sequence ID" value="OGZ77711.1"/>
    <property type="molecule type" value="Genomic_DNA"/>
</dbReference>
<dbReference type="Gene3D" id="3.30.700.10">
    <property type="entry name" value="Glycoprotein, Type 4 Pilin"/>
    <property type="match status" value="1"/>
</dbReference>
<dbReference type="SUPFAM" id="SSF54523">
    <property type="entry name" value="Pili subunits"/>
    <property type="match status" value="1"/>
</dbReference>
<gene>
    <name evidence="2" type="ORF">A3G45_01410</name>
</gene>
<organism evidence="2 3">
    <name type="scientific">Candidatus Staskawiczbacteria bacterium RIFCSPLOWO2_12_FULL_37_15</name>
    <dbReference type="NCBI Taxonomy" id="1802218"/>
    <lineage>
        <taxon>Bacteria</taxon>
        <taxon>Candidatus Staskawicziibacteriota</taxon>
    </lineage>
</organism>
<dbReference type="Proteomes" id="UP000178632">
    <property type="component" value="Unassembled WGS sequence"/>
</dbReference>
<dbReference type="AlphaFoldDB" id="A0A1G2ITF8"/>
<reference evidence="2 3" key="1">
    <citation type="journal article" date="2016" name="Nat. Commun.">
        <title>Thousands of microbial genomes shed light on interconnected biogeochemical processes in an aquifer system.</title>
        <authorList>
            <person name="Anantharaman K."/>
            <person name="Brown C.T."/>
            <person name="Hug L.A."/>
            <person name="Sharon I."/>
            <person name="Castelle C.J."/>
            <person name="Probst A.J."/>
            <person name="Thomas B.C."/>
            <person name="Singh A."/>
            <person name="Wilkins M.J."/>
            <person name="Karaoz U."/>
            <person name="Brodie E.L."/>
            <person name="Williams K.H."/>
            <person name="Hubbard S.S."/>
            <person name="Banfield J.F."/>
        </authorList>
    </citation>
    <scope>NUCLEOTIDE SEQUENCE [LARGE SCALE GENOMIC DNA]</scope>
</reference>
<sequence length="145" mass="14746">MNKNLSKKGFTIIELLVVIAIIAVLAAIVLVNVTKYINKGKDAAIQGNLASVITNAAVAIDGGATDVCANPTITAAITAAKTAYGDVAGDTAFCKDADTTDTAWAACSQLKDTDSYFCVDSTGKKSTVATKTGCTSLAFTVSACP</sequence>
<name>A0A1G2ITF8_9BACT</name>
<keyword evidence="1" id="KW-0812">Transmembrane</keyword>
<accession>A0A1G2ITF8</accession>
<dbReference type="InterPro" id="IPR045584">
    <property type="entry name" value="Pilin-like"/>
</dbReference>
<proteinExistence type="predicted"/>
<dbReference type="InterPro" id="IPR012902">
    <property type="entry name" value="N_methyl_site"/>
</dbReference>
<evidence type="ECO:0008006" key="4">
    <source>
        <dbReference type="Google" id="ProtNLM"/>
    </source>
</evidence>
<evidence type="ECO:0000313" key="3">
    <source>
        <dbReference type="Proteomes" id="UP000178632"/>
    </source>
</evidence>
<comment type="caution">
    <text evidence="2">The sequence shown here is derived from an EMBL/GenBank/DDBJ whole genome shotgun (WGS) entry which is preliminary data.</text>
</comment>